<dbReference type="SUPFAM" id="SSF47954">
    <property type="entry name" value="Cyclin-like"/>
    <property type="match status" value="1"/>
</dbReference>
<dbReference type="Pfam" id="PF00134">
    <property type="entry name" value="Cyclin_N"/>
    <property type="match status" value="1"/>
</dbReference>
<name>A0AA86V0E8_9EUKA</name>
<keyword evidence="4" id="KW-1185">Reference proteome</keyword>
<dbReference type="EMBL" id="CATOUU010001094">
    <property type="protein sequence ID" value="CAI9971576.1"/>
    <property type="molecule type" value="Genomic_DNA"/>
</dbReference>
<feature type="domain" description="Cyclin N-terminal" evidence="1">
    <location>
        <begin position="51"/>
        <end position="168"/>
    </location>
</feature>
<dbReference type="AlphaFoldDB" id="A0AA86V0E8"/>
<sequence>MLKESLMSRNQQISSLVLKRYQQTVRVSQIQADPFLQLMIAQSNSIPTDLDQSFYTPQMRQVITGWFQTISLKMQLSGSSVVRAIYLMDRLHSPLFSVQLQRLYSWVQKQPQFTSRGLFEAIGICVLDIACKVEGIRAPKNFFRFLSCEPKQFLDLELKILEALQFSVTQYTGSDFVVEYLKQIKGVMCIEEKQVEILANSLVISCQQQFVEVQPHIIGAIAVFKAMEKLHSKIGGMKVISAIFYKYQIELMDIRIMADDI</sequence>
<dbReference type="Proteomes" id="UP001642409">
    <property type="component" value="Unassembled WGS sequence"/>
</dbReference>
<dbReference type="InterPro" id="IPR006671">
    <property type="entry name" value="Cyclin_N"/>
</dbReference>
<evidence type="ECO:0000259" key="1">
    <source>
        <dbReference type="Pfam" id="PF00134"/>
    </source>
</evidence>
<accession>A0AA86V0E8</accession>
<evidence type="ECO:0000313" key="3">
    <source>
        <dbReference type="EMBL" id="CAL6101663.1"/>
    </source>
</evidence>
<dbReference type="EMBL" id="CAXDID020000547">
    <property type="protein sequence ID" value="CAL6101663.1"/>
    <property type="molecule type" value="Genomic_DNA"/>
</dbReference>
<dbReference type="InterPro" id="IPR036915">
    <property type="entry name" value="Cyclin-like_sf"/>
</dbReference>
<reference evidence="3 4" key="2">
    <citation type="submission" date="2024-07" db="EMBL/GenBank/DDBJ databases">
        <authorList>
            <person name="Akdeniz Z."/>
        </authorList>
    </citation>
    <scope>NUCLEOTIDE SEQUENCE [LARGE SCALE GENOMIC DNA]</scope>
</reference>
<evidence type="ECO:0000313" key="4">
    <source>
        <dbReference type="Proteomes" id="UP001642409"/>
    </source>
</evidence>
<comment type="caution">
    <text evidence="2">The sequence shown here is derived from an EMBL/GenBank/DDBJ whole genome shotgun (WGS) entry which is preliminary data.</text>
</comment>
<evidence type="ECO:0000313" key="2">
    <source>
        <dbReference type="EMBL" id="CAI9971576.1"/>
    </source>
</evidence>
<protein>
    <submittedName>
        <fullName evidence="3">Cyclin</fullName>
    </submittedName>
    <submittedName>
        <fullName evidence="2">Putative</fullName>
    </submittedName>
</protein>
<organism evidence="2">
    <name type="scientific">Hexamita inflata</name>
    <dbReference type="NCBI Taxonomy" id="28002"/>
    <lineage>
        <taxon>Eukaryota</taxon>
        <taxon>Metamonada</taxon>
        <taxon>Diplomonadida</taxon>
        <taxon>Hexamitidae</taxon>
        <taxon>Hexamitinae</taxon>
        <taxon>Hexamita</taxon>
    </lineage>
</organism>
<gene>
    <name evidence="2" type="ORF">HINF_LOCUS59221</name>
    <name evidence="3" type="ORF">HINF_LOCUS71296</name>
</gene>
<dbReference type="Gene3D" id="1.10.472.10">
    <property type="entry name" value="Cyclin-like"/>
    <property type="match status" value="1"/>
</dbReference>
<reference evidence="2" key="1">
    <citation type="submission" date="2023-06" db="EMBL/GenBank/DDBJ databases">
        <authorList>
            <person name="Kurt Z."/>
        </authorList>
    </citation>
    <scope>NUCLEOTIDE SEQUENCE</scope>
</reference>
<proteinExistence type="predicted"/>